<reference evidence="2" key="1">
    <citation type="submission" date="2020-05" db="EMBL/GenBank/DDBJ databases">
        <title>Evolutionary and genomic comparisons of hybrid uninucleate and nonhybrid Rhizoctonia fungi.</title>
        <authorList>
            <person name="Li C."/>
            <person name="Chen X."/>
        </authorList>
    </citation>
    <scope>NUCLEOTIDE SEQUENCE</scope>
    <source>
        <strain evidence="2">AG-1 IA</strain>
    </source>
</reference>
<feature type="compositionally biased region" description="Polar residues" evidence="1">
    <location>
        <begin position="1227"/>
        <end position="1243"/>
    </location>
</feature>
<feature type="region of interest" description="Disordered" evidence="1">
    <location>
        <begin position="634"/>
        <end position="717"/>
    </location>
</feature>
<feature type="region of interest" description="Disordered" evidence="1">
    <location>
        <begin position="1184"/>
        <end position="1286"/>
    </location>
</feature>
<dbReference type="PANTHER" id="PTHR47442:SF1">
    <property type="entry name" value="MYND-TYPE ZINC FINGER PROTEIN MUB1"/>
    <property type="match status" value="1"/>
</dbReference>
<feature type="compositionally biased region" description="Low complexity" evidence="1">
    <location>
        <begin position="398"/>
        <end position="407"/>
    </location>
</feature>
<dbReference type="GO" id="GO:1990304">
    <property type="term" value="C:MUB1-RAD6-UBR2 ubiquitin ligase complex"/>
    <property type="evidence" value="ECO:0007669"/>
    <property type="project" value="TreeGrafter"/>
</dbReference>
<gene>
    <name evidence="2" type="ORF">RhiXN_03512</name>
</gene>
<feature type="region of interest" description="Disordered" evidence="1">
    <location>
        <begin position="156"/>
        <end position="188"/>
    </location>
</feature>
<feature type="compositionally biased region" description="Low complexity" evidence="1">
    <location>
        <begin position="708"/>
        <end position="717"/>
    </location>
</feature>
<dbReference type="GO" id="GO:0006511">
    <property type="term" value="P:ubiquitin-dependent protein catabolic process"/>
    <property type="evidence" value="ECO:0007669"/>
    <property type="project" value="TreeGrafter"/>
</dbReference>
<feature type="compositionally biased region" description="Polar residues" evidence="1">
    <location>
        <begin position="1053"/>
        <end position="1064"/>
    </location>
</feature>
<feature type="compositionally biased region" description="Low complexity" evidence="1">
    <location>
        <begin position="1184"/>
        <end position="1194"/>
    </location>
</feature>
<name>A0A8H8NTN7_9AGAM</name>
<feature type="compositionally biased region" description="Polar residues" evidence="1">
    <location>
        <begin position="735"/>
        <end position="759"/>
    </location>
</feature>
<feature type="compositionally biased region" description="Low complexity" evidence="1">
    <location>
        <begin position="54"/>
        <end position="66"/>
    </location>
</feature>
<dbReference type="GeneID" id="67025792"/>
<evidence type="ECO:0000256" key="1">
    <source>
        <dbReference type="SAM" id="MobiDB-lite"/>
    </source>
</evidence>
<organism evidence="2 3">
    <name type="scientific">Rhizoctonia solani</name>
    <dbReference type="NCBI Taxonomy" id="456999"/>
    <lineage>
        <taxon>Eukaryota</taxon>
        <taxon>Fungi</taxon>
        <taxon>Dikarya</taxon>
        <taxon>Basidiomycota</taxon>
        <taxon>Agaricomycotina</taxon>
        <taxon>Agaricomycetes</taxon>
        <taxon>Cantharellales</taxon>
        <taxon>Ceratobasidiaceae</taxon>
        <taxon>Rhizoctonia</taxon>
    </lineage>
</organism>
<feature type="compositionally biased region" description="Basic and acidic residues" evidence="1">
    <location>
        <begin position="161"/>
        <end position="170"/>
    </location>
</feature>
<evidence type="ECO:0000313" key="2">
    <source>
        <dbReference type="EMBL" id="QRW18588.1"/>
    </source>
</evidence>
<dbReference type="GO" id="GO:0007163">
    <property type="term" value="P:establishment or maintenance of cell polarity"/>
    <property type="evidence" value="ECO:0007669"/>
    <property type="project" value="TreeGrafter"/>
</dbReference>
<proteinExistence type="predicted"/>
<dbReference type="PANTHER" id="PTHR47442">
    <property type="entry name" value="MYND-TYPE ZINC FINGER PROTEIN MUB1"/>
    <property type="match status" value="1"/>
</dbReference>
<feature type="region of interest" description="Disordered" evidence="1">
    <location>
        <begin position="51"/>
        <end position="74"/>
    </location>
</feature>
<dbReference type="Proteomes" id="UP000650533">
    <property type="component" value="Chromosome 3"/>
</dbReference>
<feature type="compositionally biased region" description="Low complexity" evidence="1">
    <location>
        <begin position="760"/>
        <end position="775"/>
    </location>
</feature>
<dbReference type="InterPro" id="IPR051664">
    <property type="entry name" value="MYND-type_zinc_finger"/>
</dbReference>
<dbReference type="EMBL" id="CP059660">
    <property type="protein sequence ID" value="QRW18588.1"/>
    <property type="molecule type" value="Genomic_DNA"/>
</dbReference>
<dbReference type="RefSeq" id="XP_043178825.1">
    <property type="nucleotide sequence ID" value="XM_043323329.1"/>
</dbReference>
<feature type="compositionally biased region" description="Low complexity" evidence="1">
    <location>
        <begin position="1251"/>
        <end position="1260"/>
    </location>
</feature>
<sequence>MTDNPEPKGKGISSRFLNILRRSTCSTSDSTGIHKHDIASEYPTVRKVIKKPKNSNSNNSISIYASDDSDKKPRKIANIPNRKPLYKNLFSAIPSGGTQEAVASALAETLWGPENLGSAPGLAFVGEHSGALVPLVASPPRSPVVANAGITLVISSSQESEQEHRDETEAISRPGSTTPTRNRTRPTERQVTAMADWVFSSQELYWFKRLKAGGYPDNEALERCIKYYTITNKAIANIIENRQLYDDTEEETSSTNAFIQKIEKLGNQITTIAENALYNCTQAAPSRPESPMKQDEEEEEDTYMNKPEHGPYQPNPLTIEITWGANAKPGERISDPNPPPALALAPTTDPTQTMLQAILSKMGQLDNIKSRLDKLEGKSPQVHTAQTSTPRPRPTPNSNPAATANPSQTRPSFANVTARAPAKAPEVGASNIAAAIKRGIAKPAPAQSNNKFFVVRFKTLSVTQPNPQSIFVAMRECLDAANRNLGKGHHSVMLDCNFAVAAGLAASQEGPIPYIPTPGTPFPYQIDPLAARTFSLAFQCVVNIGVRGSEHIRRRVVQAGALGVVSCILAVWLKGKGFALGPSATGSGAPRECRAVRVRRREEALERQRALDLPRALEHATSSDNLRARAIAQPQPRIATTTAPPPALPPVRSSTYPKPSLEEADEEMSGASNMGPSPTPPPPAIGRSMSNDSDGGYVGVPSLPAPSGPSGAFAVSSGSHARSFDIRTASPIPIASTSPVMGRSISPNTAQSSDASANATPVGSGTPTGSVVVPGRDCSGTVVGRPIWDNEGGPRPTWSDADETPTREVTTTGRRGTITRRPRRERDTDGDDTEADGDDQTAQQGERRTIGIVDAADGDDAMAMDMMGVGVGVGVVALEQNDDLAMGAPPGAPGTIGTPRARVAPGTELTPRAGIATLGAQIEQTAQETPFYETPATLRALVDASNEPKPSAQPLSSTAQSPNVFSLVEQFTFRPSPSETTLPRLPHEIQNWAGVIMRNGCRKDDQRGGIRQCFNMLCGRLEEFPREPSTAAKSARARPGQKDIDSGVEEDSQTVVARTGSSANTVPPAAVATEVEVPTRRGLANTVTCALVNIAGGMTGRTNTTVQQPQAQPVPTNSPTVGPGAGFRFGAAAAEHTQGGGPTRAQGLTGGVQARPGNFQAQLLRYARMATAARGVRPLALPARAANPPSASWAGPPRGGVAFFNEPAQAADAGPSRRTRGPETARRSSGTMPSQGVGSNQGAEPNDPWNVVPVQQVSPVPSAPHTTPQHANRPLDGDGDDDMVLG</sequence>
<evidence type="ECO:0000313" key="3">
    <source>
        <dbReference type="Proteomes" id="UP000650533"/>
    </source>
</evidence>
<protein>
    <submittedName>
        <fullName evidence="2">MYND Zn-finger protein</fullName>
    </submittedName>
</protein>
<feature type="compositionally biased region" description="Acidic residues" evidence="1">
    <location>
        <begin position="828"/>
        <end position="839"/>
    </location>
</feature>
<feature type="region of interest" description="Disordered" evidence="1">
    <location>
        <begin position="373"/>
        <end position="422"/>
    </location>
</feature>
<dbReference type="KEGG" id="rsx:RhiXN_03512"/>
<feature type="compositionally biased region" description="Acidic residues" evidence="1">
    <location>
        <begin position="1277"/>
        <end position="1286"/>
    </location>
</feature>
<feature type="region of interest" description="Disordered" evidence="1">
    <location>
        <begin position="1028"/>
        <end position="1067"/>
    </location>
</feature>
<feature type="region of interest" description="Disordered" evidence="1">
    <location>
        <begin position="283"/>
        <end position="314"/>
    </location>
</feature>
<feature type="region of interest" description="Disordered" evidence="1">
    <location>
        <begin position="733"/>
        <end position="848"/>
    </location>
</feature>
<accession>A0A8H8NTN7</accession>
<feature type="compositionally biased region" description="Low complexity" evidence="1">
    <location>
        <begin position="807"/>
        <end position="816"/>
    </location>
</feature>